<protein>
    <recommendedName>
        <fullName evidence="8">EXS domain-containing protein</fullName>
    </recommendedName>
</protein>
<keyword evidence="3 6" id="KW-1133">Transmembrane helix</keyword>
<proteinExistence type="predicted"/>
<evidence type="ECO:0000313" key="9">
    <source>
        <dbReference type="EMBL" id="EDP43273.1"/>
    </source>
</evidence>
<dbReference type="STRING" id="425265.A8Q305"/>
<dbReference type="PANTHER" id="PTHR10783:SF46">
    <property type="entry name" value="PROTEIN ERD1 HOMOLOG 2"/>
    <property type="match status" value="1"/>
</dbReference>
<dbReference type="VEuPathDB" id="FungiDB:MGL_2283"/>
<keyword evidence="10" id="KW-1185">Reference proteome</keyword>
<gene>
    <name evidence="9" type="ORF">MGL_2283</name>
</gene>
<dbReference type="PANTHER" id="PTHR10783">
    <property type="entry name" value="XENOTROPIC AND POLYTROPIC RETROVIRUS RECEPTOR 1-RELATED"/>
    <property type="match status" value="1"/>
</dbReference>
<name>A8Q305_MALGO</name>
<comment type="subcellular location">
    <subcellularLocation>
        <location evidence="1">Membrane</location>
        <topology evidence="1">Multi-pass membrane protein</topology>
    </subcellularLocation>
</comment>
<evidence type="ECO:0000256" key="6">
    <source>
        <dbReference type="SAM" id="Phobius"/>
    </source>
</evidence>
<feature type="domain" description="EXS" evidence="8">
    <location>
        <begin position="129"/>
        <end position="376"/>
    </location>
</feature>
<feature type="transmembrane region" description="Helical" evidence="6">
    <location>
        <begin position="45"/>
        <end position="64"/>
    </location>
</feature>
<dbReference type="Proteomes" id="UP000008837">
    <property type="component" value="Unassembled WGS sequence"/>
</dbReference>
<organism evidence="9 10">
    <name type="scientific">Malassezia globosa (strain ATCC MYA-4612 / CBS 7966)</name>
    <name type="common">Dandruff-associated fungus</name>
    <dbReference type="NCBI Taxonomy" id="425265"/>
    <lineage>
        <taxon>Eukaryota</taxon>
        <taxon>Fungi</taxon>
        <taxon>Dikarya</taxon>
        <taxon>Basidiomycota</taxon>
        <taxon>Ustilaginomycotina</taxon>
        <taxon>Malasseziomycetes</taxon>
        <taxon>Malasseziales</taxon>
        <taxon>Malasseziaceae</taxon>
        <taxon>Malassezia</taxon>
    </lineage>
</organism>
<keyword evidence="4 6" id="KW-0472">Membrane</keyword>
<dbReference type="KEGG" id="mgl:MGL_2283"/>
<feature type="signal peptide" evidence="7">
    <location>
        <begin position="1"/>
        <end position="21"/>
    </location>
</feature>
<feature type="transmembrane region" description="Helical" evidence="6">
    <location>
        <begin position="202"/>
        <end position="218"/>
    </location>
</feature>
<dbReference type="RefSeq" id="XP_001730487.1">
    <property type="nucleotide sequence ID" value="XM_001730435.1"/>
</dbReference>
<feature type="region of interest" description="Disordered" evidence="5">
    <location>
        <begin position="262"/>
        <end position="286"/>
    </location>
</feature>
<comment type="caution">
    <text evidence="9">The sequence shown here is derived from an EMBL/GenBank/DDBJ whole genome shotgun (WGS) entry which is preliminary data.</text>
</comment>
<evidence type="ECO:0000313" key="10">
    <source>
        <dbReference type="Proteomes" id="UP000008837"/>
    </source>
</evidence>
<keyword evidence="2 6" id="KW-0812">Transmembrane</keyword>
<dbReference type="GO" id="GO:0016020">
    <property type="term" value="C:membrane"/>
    <property type="evidence" value="ECO:0007669"/>
    <property type="project" value="UniProtKB-SubCell"/>
</dbReference>
<evidence type="ECO:0000256" key="7">
    <source>
        <dbReference type="SAM" id="SignalP"/>
    </source>
</evidence>
<dbReference type="OMA" id="VVEFPLH"/>
<feature type="transmembrane region" description="Helical" evidence="6">
    <location>
        <begin position="311"/>
        <end position="327"/>
    </location>
</feature>
<evidence type="ECO:0000256" key="1">
    <source>
        <dbReference type="ARBA" id="ARBA00004141"/>
    </source>
</evidence>
<keyword evidence="7" id="KW-0732">Signal</keyword>
<feature type="chain" id="PRO_5002728052" description="EXS domain-containing protein" evidence="7">
    <location>
        <begin position="22"/>
        <end position="376"/>
    </location>
</feature>
<evidence type="ECO:0000256" key="3">
    <source>
        <dbReference type="ARBA" id="ARBA00022989"/>
    </source>
</evidence>
<dbReference type="PROSITE" id="PS51380">
    <property type="entry name" value="EXS"/>
    <property type="match status" value="1"/>
</dbReference>
<evidence type="ECO:0000256" key="2">
    <source>
        <dbReference type="ARBA" id="ARBA00022692"/>
    </source>
</evidence>
<dbReference type="GO" id="GO:0005737">
    <property type="term" value="C:cytoplasm"/>
    <property type="evidence" value="ECO:0007669"/>
    <property type="project" value="TreeGrafter"/>
</dbReference>
<evidence type="ECO:0000256" key="4">
    <source>
        <dbReference type="ARBA" id="ARBA00023136"/>
    </source>
</evidence>
<dbReference type="Pfam" id="PF03124">
    <property type="entry name" value="EXS"/>
    <property type="match status" value="1"/>
</dbReference>
<dbReference type="EMBL" id="AAYY01000008">
    <property type="protein sequence ID" value="EDP43273.1"/>
    <property type="molecule type" value="Genomic_DNA"/>
</dbReference>
<dbReference type="AlphaFoldDB" id="A8Q305"/>
<dbReference type="GeneID" id="5854794"/>
<sequence>MAANSGAMALYLLALCHVAWATFCWLMYRFHVDASTGARTMYSQAWEVATLAGLLALWMIPGPFRHMLRTWNRTLVRLLTPSLHVSVSFTDVVAADILTSFAKVLGDVWISLVVLTCFLLGRRADDSVLLRAEMSIAVPMLISVPYLIRLRQCLCEYVVSSQRPRRPLYNALKYLSSLPVIWLRVTPTLLHASPALSRMFNWIWYVCVLVNTLFSFWWDVTNDWGLDLLQIHSFRAMVAEPRAHLPVLHRRSSVIDTDLTSSAPPSIDFRSPVSGDPTGDTGTGGNAFVRRHTRRASLLRRPEKPLPLPTTVYWVFLVVNLFLRFTWSLKLSSHWQFLVEWQRGLLLLEALEIVRRSVWVLLRVEWELVRQSPSEL</sequence>
<dbReference type="InterPro" id="IPR004342">
    <property type="entry name" value="EXS_C"/>
</dbReference>
<dbReference type="InParanoid" id="A8Q305"/>
<dbReference type="OrthoDB" id="2159384at2759"/>
<evidence type="ECO:0000259" key="8">
    <source>
        <dbReference type="PROSITE" id="PS51380"/>
    </source>
</evidence>
<reference evidence="9 10" key="1">
    <citation type="journal article" date="2007" name="Proc. Natl. Acad. Sci. U.S.A.">
        <title>Dandruff-associated Malassezia genomes reveal convergent and divergent virulence traits shared with plant and human fungal pathogens.</title>
        <authorList>
            <person name="Xu J."/>
            <person name="Saunders C.W."/>
            <person name="Hu P."/>
            <person name="Grant R.A."/>
            <person name="Boekhout T."/>
            <person name="Kuramae E.E."/>
            <person name="Kronstad J.W."/>
            <person name="Deangelis Y.M."/>
            <person name="Reeder N.L."/>
            <person name="Johnstone K.R."/>
            <person name="Leland M."/>
            <person name="Fieno A.M."/>
            <person name="Begley W.M."/>
            <person name="Sun Y."/>
            <person name="Lacey M.P."/>
            <person name="Chaudhary T."/>
            <person name="Keough T."/>
            <person name="Chu L."/>
            <person name="Sears R."/>
            <person name="Yuan B."/>
            <person name="Dawson T.L.Jr."/>
        </authorList>
    </citation>
    <scope>NUCLEOTIDE SEQUENCE [LARGE SCALE GENOMIC DNA]</scope>
    <source>
        <strain evidence="10">ATCC MYA-4612 / CBS 7966</strain>
    </source>
</reference>
<dbReference type="FunCoup" id="A8Q305">
    <property type="interactions" value="178"/>
</dbReference>
<accession>A8Q305</accession>
<evidence type="ECO:0000256" key="5">
    <source>
        <dbReference type="SAM" id="MobiDB-lite"/>
    </source>
</evidence>
<feature type="transmembrane region" description="Helical" evidence="6">
    <location>
        <begin position="101"/>
        <end position="121"/>
    </location>
</feature>